<name>A0ACB9BD20_ARCLA</name>
<reference evidence="1 2" key="2">
    <citation type="journal article" date="2022" name="Mol. Ecol. Resour.">
        <title>The genomes of chicory, endive, great burdock and yacon provide insights into Asteraceae paleo-polyploidization history and plant inulin production.</title>
        <authorList>
            <person name="Fan W."/>
            <person name="Wang S."/>
            <person name="Wang H."/>
            <person name="Wang A."/>
            <person name="Jiang F."/>
            <person name="Liu H."/>
            <person name="Zhao H."/>
            <person name="Xu D."/>
            <person name="Zhang Y."/>
        </authorList>
    </citation>
    <scope>NUCLEOTIDE SEQUENCE [LARGE SCALE GENOMIC DNA]</scope>
    <source>
        <strain evidence="2">cv. Niubang</strain>
    </source>
</reference>
<reference evidence="2" key="1">
    <citation type="journal article" date="2022" name="Mol. Ecol. Resour.">
        <title>The genomes of chicory, endive, great burdock and yacon provide insights into Asteraceae palaeo-polyploidization history and plant inulin production.</title>
        <authorList>
            <person name="Fan W."/>
            <person name="Wang S."/>
            <person name="Wang H."/>
            <person name="Wang A."/>
            <person name="Jiang F."/>
            <person name="Liu H."/>
            <person name="Zhao H."/>
            <person name="Xu D."/>
            <person name="Zhang Y."/>
        </authorList>
    </citation>
    <scope>NUCLEOTIDE SEQUENCE [LARGE SCALE GENOMIC DNA]</scope>
    <source>
        <strain evidence="2">cv. Niubang</strain>
    </source>
</reference>
<sequence length="410" mass="47087">MAKRRWLSILKRFFISETCQNRAKEKKRRWVLGRHKLKRLTSQSAPIERPQSGPKGQPVAREIDESKRVSDGNIQSSSSRQGDERENGAAIRIQTAFRGFLARKALRALKGLVRLQAIIRGHLVRRQAVTTLKRLQSVINIHSQACAKRIQVVDCPSHNGYQENRGKDLKNVHIDMNSQKRWDDSILTKEEENAMLCSKKEAAMKRERIKEYTFNHRMSSESEQSKVNEKWRYWLEHWVDTQLAKREDLQNLGKKEVFESQKVKLRNMKGMDAPTYISRVTHHRKQRSIGEENSISMVGSPVFPTYMAATESARAKARSLSSPRLRPLSIDTWSATNSPYKHKLLSPISSINSDAGSSRVWNVNGRSGFSQRSPSLKGVPGHVKPNRTSKHLSFHSECSMPNWDQLGHYR</sequence>
<evidence type="ECO:0000313" key="1">
    <source>
        <dbReference type="EMBL" id="KAI3719666.1"/>
    </source>
</evidence>
<proteinExistence type="predicted"/>
<comment type="caution">
    <text evidence="1">The sequence shown here is derived from an EMBL/GenBank/DDBJ whole genome shotgun (WGS) entry which is preliminary data.</text>
</comment>
<dbReference type="Proteomes" id="UP001055879">
    <property type="component" value="Linkage Group LG06"/>
</dbReference>
<gene>
    <name evidence="1" type="ORF">L6452_20568</name>
</gene>
<dbReference type="EMBL" id="CM042052">
    <property type="protein sequence ID" value="KAI3719666.1"/>
    <property type="molecule type" value="Genomic_DNA"/>
</dbReference>
<accession>A0ACB9BD20</accession>
<protein>
    <submittedName>
        <fullName evidence="1">Uncharacterized protein</fullName>
    </submittedName>
</protein>
<evidence type="ECO:0000313" key="2">
    <source>
        <dbReference type="Proteomes" id="UP001055879"/>
    </source>
</evidence>
<keyword evidence="2" id="KW-1185">Reference proteome</keyword>
<organism evidence="1 2">
    <name type="scientific">Arctium lappa</name>
    <name type="common">Greater burdock</name>
    <name type="synonym">Lappa major</name>
    <dbReference type="NCBI Taxonomy" id="4217"/>
    <lineage>
        <taxon>Eukaryota</taxon>
        <taxon>Viridiplantae</taxon>
        <taxon>Streptophyta</taxon>
        <taxon>Embryophyta</taxon>
        <taxon>Tracheophyta</taxon>
        <taxon>Spermatophyta</taxon>
        <taxon>Magnoliopsida</taxon>
        <taxon>eudicotyledons</taxon>
        <taxon>Gunneridae</taxon>
        <taxon>Pentapetalae</taxon>
        <taxon>asterids</taxon>
        <taxon>campanulids</taxon>
        <taxon>Asterales</taxon>
        <taxon>Asteraceae</taxon>
        <taxon>Carduoideae</taxon>
        <taxon>Cardueae</taxon>
        <taxon>Arctiinae</taxon>
        <taxon>Arctium</taxon>
    </lineage>
</organism>